<dbReference type="Gene3D" id="3.20.20.140">
    <property type="entry name" value="Metal-dependent hydrolases"/>
    <property type="match status" value="1"/>
</dbReference>
<dbReference type="GeneID" id="64218749"/>
<dbReference type="InterPro" id="IPR032466">
    <property type="entry name" value="Metal_Hydrolase"/>
</dbReference>
<dbReference type="PANTHER" id="PTHR46317:SF1">
    <property type="entry name" value="HYDROLASE, TATD FAMILY"/>
    <property type="match status" value="1"/>
</dbReference>
<feature type="binding site" evidence="4">
    <location>
        <position position="93"/>
    </location>
    <ligand>
        <name>a divalent metal cation</name>
        <dbReference type="ChEBI" id="CHEBI:60240"/>
        <label>1</label>
    </ligand>
</feature>
<dbReference type="PROSITE" id="PS01091">
    <property type="entry name" value="TATD_3"/>
    <property type="match status" value="1"/>
</dbReference>
<dbReference type="PROSITE" id="PS01137">
    <property type="entry name" value="TATD_1"/>
    <property type="match status" value="1"/>
</dbReference>
<evidence type="ECO:0000256" key="4">
    <source>
        <dbReference type="PIRSR" id="PIRSR005902-1"/>
    </source>
</evidence>
<feature type="binding site" evidence="4">
    <location>
        <position position="161"/>
    </location>
    <ligand>
        <name>a divalent metal cation</name>
        <dbReference type="ChEBI" id="CHEBI:60240"/>
        <label>2</label>
    </ligand>
</feature>
<dbReference type="AlphaFoldDB" id="A0A2L1TZT7"/>
<reference evidence="6" key="1">
    <citation type="submission" date="2017-02" db="EMBL/GenBank/DDBJ databases">
        <title>Delineation of Paenibacillus larvae strains originating from foulbrood outbreaks.</title>
        <authorList>
            <person name="Beims H."/>
            <person name="Bunk B."/>
            <person name="Sproeer C."/>
            <person name="Mohr K.I."/>
            <person name="Pradella S."/>
            <person name="Guenther G."/>
            <person name="Rohde M."/>
            <person name="von der Ohe W."/>
            <person name="Steinert M."/>
        </authorList>
    </citation>
    <scope>NUCLEOTIDE SEQUENCE [LARGE SCALE GENOMIC DNA]</scope>
    <source>
        <strain evidence="6">Eric_III</strain>
    </source>
</reference>
<evidence type="ECO:0000256" key="1">
    <source>
        <dbReference type="ARBA" id="ARBA00009275"/>
    </source>
</evidence>
<dbReference type="CDD" id="cd01310">
    <property type="entry name" value="TatD_DNAse"/>
    <property type="match status" value="1"/>
</dbReference>
<feature type="binding site" evidence="4">
    <location>
        <position position="209"/>
    </location>
    <ligand>
        <name>a divalent metal cation</name>
        <dbReference type="ChEBI" id="CHEBI:60240"/>
        <label>1</label>
    </ligand>
</feature>
<dbReference type="SUPFAM" id="SSF51556">
    <property type="entry name" value="Metallo-dependent hydrolases"/>
    <property type="match status" value="1"/>
</dbReference>
<keyword evidence="2 4" id="KW-0479">Metal-binding</keyword>
<comment type="similarity">
    <text evidence="1">Belongs to the metallo-dependent hydrolases superfamily. TatD-type hydrolase family.</text>
</comment>
<dbReference type="InterPro" id="IPR001130">
    <property type="entry name" value="TatD-like"/>
</dbReference>
<accession>A0A2L1TZT7</accession>
<dbReference type="GO" id="GO:0016788">
    <property type="term" value="F:hydrolase activity, acting on ester bonds"/>
    <property type="evidence" value="ECO:0007669"/>
    <property type="project" value="InterPro"/>
</dbReference>
<organism evidence="5 6">
    <name type="scientific">Paenibacillus larvae subsp. larvae</name>
    <dbReference type="NCBI Taxonomy" id="147375"/>
    <lineage>
        <taxon>Bacteria</taxon>
        <taxon>Bacillati</taxon>
        <taxon>Bacillota</taxon>
        <taxon>Bacilli</taxon>
        <taxon>Bacillales</taxon>
        <taxon>Paenibacillaceae</taxon>
        <taxon>Paenibacillus</taxon>
    </lineage>
</organism>
<dbReference type="RefSeq" id="WP_077997432.1">
    <property type="nucleotide sequence ID" value="NZ_CP019655.1"/>
</dbReference>
<protein>
    <submittedName>
        <fullName evidence="5">TatD-related deoxyribonuclease</fullName>
    </submittedName>
</protein>
<feature type="binding site" evidence="4">
    <location>
        <position position="9"/>
    </location>
    <ligand>
        <name>a divalent metal cation</name>
        <dbReference type="ChEBI" id="CHEBI:60240"/>
        <label>1</label>
    </ligand>
</feature>
<dbReference type="GO" id="GO:0046872">
    <property type="term" value="F:metal ion binding"/>
    <property type="evidence" value="ECO:0007669"/>
    <property type="project" value="UniProtKB-KW"/>
</dbReference>
<sequence>MHVIDAHIHLDLYKEEERAQLLSTLGPGVRGMITVSMNLVSCKMNQTLATQFPGLIFPAYGYHPEQAIPGTAEEQELFKWIEANHNGIAAVGEVGLPYYNRKEAESKGEPFALIPYINLLEKFVWLAKKLDKPIVLHAVYEDAAIAVDLLEMYRWKKAHFHWFKGNEQITDRMVENGYLFSVTPDVVYAEEIQNLVRQVPLEQLMVETDGPWPFEGPFEGRMTHPDMIGESVLCMAGIKKKPVSETADVLLNNTIRFYRLV</sequence>
<keyword evidence="3" id="KW-0378">Hydrolase</keyword>
<dbReference type="Proteomes" id="UP000239833">
    <property type="component" value="Chromosome"/>
</dbReference>
<evidence type="ECO:0000256" key="3">
    <source>
        <dbReference type="ARBA" id="ARBA00022801"/>
    </source>
</evidence>
<dbReference type="PIRSF" id="PIRSF005902">
    <property type="entry name" value="DNase_TatD"/>
    <property type="match status" value="1"/>
</dbReference>
<name>A0A2L1TZT7_9BACL</name>
<feature type="binding site" evidence="4">
    <location>
        <position position="137"/>
    </location>
    <ligand>
        <name>a divalent metal cation</name>
        <dbReference type="ChEBI" id="CHEBI:60240"/>
        <label>2</label>
    </ligand>
</feature>
<gene>
    <name evidence="5" type="ORF">ERICIII_02016</name>
</gene>
<dbReference type="PANTHER" id="PTHR46317">
    <property type="entry name" value="HYDROLASE OF PHP SUPERFAMILY-RELATED PROTEIN"/>
    <property type="match status" value="1"/>
</dbReference>
<evidence type="ECO:0000256" key="2">
    <source>
        <dbReference type="ARBA" id="ARBA00022723"/>
    </source>
</evidence>
<evidence type="ECO:0000313" key="6">
    <source>
        <dbReference type="Proteomes" id="UP000239833"/>
    </source>
</evidence>
<feature type="binding site" evidence="4">
    <location>
        <position position="7"/>
    </location>
    <ligand>
        <name>a divalent metal cation</name>
        <dbReference type="ChEBI" id="CHEBI:60240"/>
        <label>1</label>
    </ligand>
</feature>
<proteinExistence type="inferred from homology"/>
<dbReference type="InterPro" id="IPR018228">
    <property type="entry name" value="DNase_TatD-rel_CS"/>
</dbReference>
<dbReference type="STRING" id="147375.BXP28_06645"/>
<evidence type="ECO:0000313" key="5">
    <source>
        <dbReference type="EMBL" id="AVF26184.1"/>
    </source>
</evidence>
<dbReference type="EMBL" id="CP019655">
    <property type="protein sequence ID" value="AVF26184.1"/>
    <property type="molecule type" value="Genomic_DNA"/>
</dbReference>
<dbReference type="Pfam" id="PF01026">
    <property type="entry name" value="TatD_DNase"/>
    <property type="match status" value="1"/>
</dbReference>